<sequence length="40" mass="4812">HGFVENKAFSRTDKYEASRYIHGKDSPFEVIIPWAWVMWL</sequence>
<gene>
    <name evidence="1" type="ORF">S03H2_09701</name>
</gene>
<evidence type="ECO:0000313" key="1">
    <source>
        <dbReference type="EMBL" id="GAH25873.1"/>
    </source>
</evidence>
<feature type="non-terminal residue" evidence="1">
    <location>
        <position position="1"/>
    </location>
</feature>
<organism evidence="1">
    <name type="scientific">marine sediment metagenome</name>
    <dbReference type="NCBI Taxonomy" id="412755"/>
    <lineage>
        <taxon>unclassified sequences</taxon>
        <taxon>metagenomes</taxon>
        <taxon>ecological metagenomes</taxon>
    </lineage>
</organism>
<protein>
    <submittedName>
        <fullName evidence="1">Uncharacterized protein</fullName>
    </submittedName>
</protein>
<comment type="caution">
    <text evidence="1">The sequence shown here is derived from an EMBL/GenBank/DDBJ whole genome shotgun (WGS) entry which is preliminary data.</text>
</comment>
<proteinExistence type="predicted"/>
<dbReference type="AlphaFoldDB" id="X1FYM9"/>
<dbReference type="EMBL" id="BARU01005026">
    <property type="protein sequence ID" value="GAH25873.1"/>
    <property type="molecule type" value="Genomic_DNA"/>
</dbReference>
<accession>X1FYM9</accession>
<reference evidence="1" key="1">
    <citation type="journal article" date="2014" name="Front. Microbiol.">
        <title>High frequency of phylogenetically diverse reductive dehalogenase-homologous genes in deep subseafloor sedimentary metagenomes.</title>
        <authorList>
            <person name="Kawai M."/>
            <person name="Futagami T."/>
            <person name="Toyoda A."/>
            <person name="Takaki Y."/>
            <person name="Nishi S."/>
            <person name="Hori S."/>
            <person name="Arai W."/>
            <person name="Tsubouchi T."/>
            <person name="Morono Y."/>
            <person name="Uchiyama I."/>
            <person name="Ito T."/>
            <person name="Fujiyama A."/>
            <person name="Inagaki F."/>
            <person name="Takami H."/>
        </authorList>
    </citation>
    <scope>NUCLEOTIDE SEQUENCE</scope>
    <source>
        <strain evidence="1">Expedition CK06-06</strain>
    </source>
</reference>
<name>X1FYM9_9ZZZZ</name>